<evidence type="ECO:0000313" key="1">
    <source>
        <dbReference type="EMBL" id="MED6196382.1"/>
    </source>
</evidence>
<accession>A0ABU6XEN1</accession>
<dbReference type="EMBL" id="JASCZI010211745">
    <property type="protein sequence ID" value="MED6196382.1"/>
    <property type="molecule type" value="Genomic_DNA"/>
</dbReference>
<feature type="non-terminal residue" evidence="1">
    <location>
        <position position="146"/>
    </location>
</feature>
<comment type="caution">
    <text evidence="1">The sequence shown here is derived from an EMBL/GenBank/DDBJ whole genome shotgun (WGS) entry which is preliminary data.</text>
</comment>
<dbReference type="Proteomes" id="UP001341840">
    <property type="component" value="Unassembled WGS sequence"/>
</dbReference>
<name>A0ABU6XEN1_9FABA</name>
<proteinExistence type="predicted"/>
<gene>
    <name evidence="1" type="ORF">PIB30_046917</name>
</gene>
<keyword evidence="2" id="KW-1185">Reference proteome</keyword>
<protein>
    <submittedName>
        <fullName evidence="1">Uncharacterized protein</fullName>
    </submittedName>
</protein>
<evidence type="ECO:0000313" key="2">
    <source>
        <dbReference type="Proteomes" id="UP001341840"/>
    </source>
</evidence>
<reference evidence="1 2" key="1">
    <citation type="journal article" date="2023" name="Plants (Basel)">
        <title>Bridging the Gap: Combining Genomics and Transcriptomics Approaches to Understand Stylosanthes scabra, an Orphan Legume from the Brazilian Caatinga.</title>
        <authorList>
            <person name="Ferreira-Neto J.R.C."/>
            <person name="da Silva M.D."/>
            <person name="Binneck E."/>
            <person name="de Melo N.F."/>
            <person name="da Silva R.H."/>
            <person name="de Melo A.L.T.M."/>
            <person name="Pandolfi V."/>
            <person name="Bustamante F.O."/>
            <person name="Brasileiro-Vidal A.C."/>
            <person name="Benko-Iseppon A.M."/>
        </authorList>
    </citation>
    <scope>NUCLEOTIDE SEQUENCE [LARGE SCALE GENOMIC DNA]</scope>
    <source>
        <tissue evidence="1">Leaves</tissue>
    </source>
</reference>
<organism evidence="1 2">
    <name type="scientific">Stylosanthes scabra</name>
    <dbReference type="NCBI Taxonomy" id="79078"/>
    <lineage>
        <taxon>Eukaryota</taxon>
        <taxon>Viridiplantae</taxon>
        <taxon>Streptophyta</taxon>
        <taxon>Embryophyta</taxon>
        <taxon>Tracheophyta</taxon>
        <taxon>Spermatophyta</taxon>
        <taxon>Magnoliopsida</taxon>
        <taxon>eudicotyledons</taxon>
        <taxon>Gunneridae</taxon>
        <taxon>Pentapetalae</taxon>
        <taxon>rosids</taxon>
        <taxon>fabids</taxon>
        <taxon>Fabales</taxon>
        <taxon>Fabaceae</taxon>
        <taxon>Papilionoideae</taxon>
        <taxon>50 kb inversion clade</taxon>
        <taxon>dalbergioids sensu lato</taxon>
        <taxon>Dalbergieae</taxon>
        <taxon>Pterocarpus clade</taxon>
        <taxon>Stylosanthes</taxon>
    </lineage>
</organism>
<sequence length="146" mass="16849">MEEGSRVTQSLNFLWFYTNVFTFTNVPSFTDDQCSSPDNAPLTLENQHKHGEIKCHKCGEIISSSVVAFGEESVVVEPKKKRRSNKYSSRRANVDVVKAMMKFDDEHQSKLVPPFDDDEAMKRHLKSWAYTVARMHSQIIKIRNTH</sequence>